<keyword evidence="1" id="KW-1133">Transmembrane helix</keyword>
<protein>
    <submittedName>
        <fullName evidence="2">Uncharacterized membrane protein YoaK, UPF0700 family</fullName>
    </submittedName>
</protein>
<evidence type="ECO:0000256" key="1">
    <source>
        <dbReference type="SAM" id="Phobius"/>
    </source>
</evidence>
<proteinExistence type="predicted"/>
<dbReference type="PANTHER" id="PTHR37314:SF4">
    <property type="entry name" value="UPF0700 TRANSMEMBRANE PROTEIN YOAK"/>
    <property type="match status" value="1"/>
</dbReference>
<dbReference type="EMBL" id="FUXC01000011">
    <property type="protein sequence ID" value="SJZ97057.1"/>
    <property type="molecule type" value="Genomic_DNA"/>
</dbReference>
<feature type="transmembrane region" description="Helical" evidence="1">
    <location>
        <begin position="179"/>
        <end position="195"/>
    </location>
</feature>
<feature type="transmembrane region" description="Helical" evidence="1">
    <location>
        <begin position="98"/>
        <end position="115"/>
    </location>
</feature>
<organism evidence="2 3">
    <name type="scientific">Treponema berlinense</name>
    <dbReference type="NCBI Taxonomy" id="225004"/>
    <lineage>
        <taxon>Bacteria</taxon>
        <taxon>Pseudomonadati</taxon>
        <taxon>Spirochaetota</taxon>
        <taxon>Spirochaetia</taxon>
        <taxon>Spirochaetales</taxon>
        <taxon>Treponemataceae</taxon>
        <taxon>Treponema</taxon>
    </lineage>
</organism>
<dbReference type="PANTHER" id="PTHR37314">
    <property type="entry name" value="SLR0142 PROTEIN"/>
    <property type="match status" value="1"/>
</dbReference>
<feature type="transmembrane region" description="Helical" evidence="1">
    <location>
        <begin position="201"/>
        <end position="223"/>
    </location>
</feature>
<dbReference type="Pfam" id="PF06912">
    <property type="entry name" value="DUF1275"/>
    <property type="match status" value="1"/>
</dbReference>
<sequence>MKSKAVEIDSRITPQAKRDAHIHYIVAFCGGFLTVFPLENIVKSFGSSQTTHLIEMVRLLIGKDWFELGLRFAGVLIFALPIFFVTYAKEHTKINVKYLALLVDVAMGFLMWLMPTNWPKVVYLYPTFFAMSLQWSSFSGSYGYAASTNFCTNNFKQTISALTEYFCNGKNEFKLKAQFYGAVLAGYYLGIFAGFKLFEKLGNFCFTLVTIPCAIIAVLIATFPKDSAK</sequence>
<dbReference type="RefSeq" id="WP_159443518.1">
    <property type="nucleotide sequence ID" value="NZ_FUXC01000011.1"/>
</dbReference>
<name>A0A1T4Q0K1_9SPIR</name>
<dbReference type="InterPro" id="IPR010699">
    <property type="entry name" value="DUF1275"/>
</dbReference>
<reference evidence="2 3" key="1">
    <citation type="submission" date="2017-02" db="EMBL/GenBank/DDBJ databases">
        <authorList>
            <person name="Peterson S.W."/>
        </authorList>
    </citation>
    <scope>NUCLEOTIDE SEQUENCE [LARGE SCALE GENOMIC DNA]</scope>
    <source>
        <strain evidence="2 3">ATCC BAA-909</strain>
    </source>
</reference>
<dbReference type="AlphaFoldDB" id="A0A1T4Q0K1"/>
<evidence type="ECO:0000313" key="2">
    <source>
        <dbReference type="EMBL" id="SJZ97057.1"/>
    </source>
</evidence>
<keyword evidence="3" id="KW-1185">Reference proteome</keyword>
<feature type="transmembrane region" description="Helical" evidence="1">
    <location>
        <begin position="21"/>
        <end position="38"/>
    </location>
</feature>
<dbReference type="STRING" id="225004.SAMN02745152_01798"/>
<dbReference type="GeneID" id="303368026"/>
<evidence type="ECO:0000313" key="3">
    <source>
        <dbReference type="Proteomes" id="UP000190395"/>
    </source>
</evidence>
<keyword evidence="1" id="KW-0812">Transmembrane</keyword>
<keyword evidence="1" id="KW-0472">Membrane</keyword>
<dbReference type="OrthoDB" id="7057004at2"/>
<gene>
    <name evidence="2" type="ORF">SAMN02745152_01798</name>
</gene>
<accession>A0A1T4Q0K1</accession>
<dbReference type="Proteomes" id="UP000190395">
    <property type="component" value="Unassembled WGS sequence"/>
</dbReference>
<feature type="transmembrane region" description="Helical" evidence="1">
    <location>
        <begin position="68"/>
        <end position="86"/>
    </location>
</feature>